<evidence type="ECO:0000313" key="1">
    <source>
        <dbReference type="EMBL" id="RDX64559.1"/>
    </source>
</evidence>
<sequence>MNLAKEMSKSRLRSLNQRYASICVLVSELWGSRADKDGNPTSQQEHCATLRRAQRCSHLADFYVLDMEHEAFGKGSALILG</sequence>
<reference evidence="1" key="1">
    <citation type="submission" date="2018-05" db="EMBL/GenBank/DDBJ databases">
        <title>Draft genome of Mucuna pruriens seed.</title>
        <authorList>
            <person name="Nnadi N.E."/>
            <person name="Vos R."/>
            <person name="Hasami M.H."/>
            <person name="Devisetty U.K."/>
            <person name="Aguiy J.C."/>
        </authorList>
    </citation>
    <scope>NUCLEOTIDE SEQUENCE [LARGE SCALE GENOMIC DNA]</scope>
    <source>
        <strain evidence="1">JCA_2017</strain>
    </source>
</reference>
<organism evidence="1 2">
    <name type="scientific">Mucuna pruriens</name>
    <name type="common">Velvet bean</name>
    <name type="synonym">Dolichos pruriens</name>
    <dbReference type="NCBI Taxonomy" id="157652"/>
    <lineage>
        <taxon>Eukaryota</taxon>
        <taxon>Viridiplantae</taxon>
        <taxon>Streptophyta</taxon>
        <taxon>Embryophyta</taxon>
        <taxon>Tracheophyta</taxon>
        <taxon>Spermatophyta</taxon>
        <taxon>Magnoliopsida</taxon>
        <taxon>eudicotyledons</taxon>
        <taxon>Gunneridae</taxon>
        <taxon>Pentapetalae</taxon>
        <taxon>rosids</taxon>
        <taxon>fabids</taxon>
        <taxon>Fabales</taxon>
        <taxon>Fabaceae</taxon>
        <taxon>Papilionoideae</taxon>
        <taxon>50 kb inversion clade</taxon>
        <taxon>NPAAA clade</taxon>
        <taxon>indigoferoid/millettioid clade</taxon>
        <taxon>Phaseoleae</taxon>
        <taxon>Mucuna</taxon>
    </lineage>
</organism>
<evidence type="ECO:0000313" key="2">
    <source>
        <dbReference type="Proteomes" id="UP000257109"/>
    </source>
</evidence>
<gene>
    <name evidence="1" type="ORF">CR513_56867</name>
</gene>
<keyword evidence="2" id="KW-1185">Reference proteome</keyword>
<dbReference type="EMBL" id="QJKJ01014325">
    <property type="protein sequence ID" value="RDX64559.1"/>
    <property type="molecule type" value="Genomic_DNA"/>
</dbReference>
<dbReference type="AlphaFoldDB" id="A0A371EEZ3"/>
<protein>
    <submittedName>
        <fullName evidence="1">Uncharacterized protein</fullName>
    </submittedName>
</protein>
<comment type="caution">
    <text evidence="1">The sequence shown here is derived from an EMBL/GenBank/DDBJ whole genome shotgun (WGS) entry which is preliminary data.</text>
</comment>
<feature type="non-terminal residue" evidence="1">
    <location>
        <position position="1"/>
    </location>
</feature>
<accession>A0A371EEZ3</accession>
<proteinExistence type="predicted"/>
<dbReference type="Proteomes" id="UP000257109">
    <property type="component" value="Unassembled WGS sequence"/>
</dbReference>
<name>A0A371EEZ3_MUCPR</name>